<dbReference type="AlphaFoldDB" id="U5W484"/>
<evidence type="ECO:0000313" key="3">
    <source>
        <dbReference type="Proteomes" id="UP000017746"/>
    </source>
</evidence>
<feature type="transmembrane region" description="Helical" evidence="1">
    <location>
        <begin position="142"/>
        <end position="163"/>
    </location>
</feature>
<keyword evidence="3" id="KW-1185">Reference proteome</keyword>
<keyword evidence="1" id="KW-1133">Transmembrane helix</keyword>
<sequence>MPVVTSMFKQWKKQWAIGRVKAGDGHPLKPFRWWQTFTGRKLFSLRVQQDGQTIEYAVEVRQGSERTMAHVFLNGRHHAQAPLPAVIPVAHGTIEIAKSNFGLKRASFVSDDNVEHQLVADPSSLIGRRLRYEREHPQASRIIGAVSIAVLLVGVGLNLIQLLEPLSAIPPVQERFGTFESPVSLPVWLNVALGAAAVLGSMERGLRLKYSWLLDGMAD</sequence>
<keyword evidence="1" id="KW-0472">Membrane</keyword>
<evidence type="ECO:0000313" key="2">
    <source>
        <dbReference type="EMBL" id="AGZ44023.1"/>
    </source>
</evidence>
<keyword evidence="1" id="KW-0812">Transmembrane</keyword>
<dbReference type="Proteomes" id="UP000017746">
    <property type="component" value="Chromosome"/>
</dbReference>
<name>U5W484_9ACTN</name>
<dbReference type="KEGG" id="afs:AFR_28810"/>
<accession>U5W484</accession>
<organism evidence="2 3">
    <name type="scientific">Actinoplanes friuliensis DSM 7358</name>
    <dbReference type="NCBI Taxonomy" id="1246995"/>
    <lineage>
        <taxon>Bacteria</taxon>
        <taxon>Bacillati</taxon>
        <taxon>Actinomycetota</taxon>
        <taxon>Actinomycetes</taxon>
        <taxon>Micromonosporales</taxon>
        <taxon>Micromonosporaceae</taxon>
        <taxon>Actinoplanes</taxon>
    </lineage>
</organism>
<evidence type="ECO:0000256" key="1">
    <source>
        <dbReference type="SAM" id="Phobius"/>
    </source>
</evidence>
<dbReference type="HOGENOM" id="CLU_087604_0_0_11"/>
<dbReference type="eggNOG" id="ENOG5030RFJ">
    <property type="taxonomic scope" value="Bacteria"/>
</dbReference>
<dbReference type="PATRIC" id="fig|1246995.3.peg.5840"/>
<protein>
    <submittedName>
        <fullName evidence="2">Uncharacterized protein</fullName>
    </submittedName>
</protein>
<dbReference type="EMBL" id="CP006272">
    <property type="protein sequence ID" value="AGZ44023.1"/>
    <property type="molecule type" value="Genomic_DNA"/>
</dbReference>
<dbReference type="STRING" id="1246995.AFR_28810"/>
<reference evidence="2 3" key="1">
    <citation type="journal article" date="2014" name="J. Biotechnol.">
        <title>Complete genome sequence of the actinobacterium Actinoplanes friuliensis HAG 010964, producer of the lipopeptide antibiotic friulimycin.</title>
        <authorList>
            <person name="Ruckert C."/>
            <person name="Szczepanowski R."/>
            <person name="Albersmeier A."/>
            <person name="Goesmann A."/>
            <person name="Fischer N."/>
            <person name="Steinkamper A."/>
            <person name="Puhler A."/>
            <person name="Biener R."/>
            <person name="Schwartz D."/>
            <person name="Kalinowski J."/>
        </authorList>
    </citation>
    <scope>NUCLEOTIDE SEQUENCE [LARGE SCALE GENOMIC DNA]</scope>
    <source>
        <strain evidence="2 3">DSM 7358</strain>
    </source>
</reference>
<feature type="transmembrane region" description="Helical" evidence="1">
    <location>
        <begin position="183"/>
        <end position="202"/>
    </location>
</feature>
<proteinExistence type="predicted"/>
<gene>
    <name evidence="2" type="ORF">AFR_28810</name>
</gene>